<evidence type="ECO:0000256" key="1">
    <source>
        <dbReference type="SAM" id="MobiDB-lite"/>
    </source>
</evidence>
<proteinExistence type="predicted"/>
<gene>
    <name evidence="2" type="ORF">CYNAS_LOCUS10110</name>
</gene>
<feature type="compositionally biased region" description="Basic and acidic residues" evidence="1">
    <location>
        <begin position="146"/>
        <end position="160"/>
    </location>
</feature>
<accession>A0AA36GTP5</accession>
<dbReference type="AlphaFoldDB" id="A0AA36GTP5"/>
<feature type="region of interest" description="Disordered" evidence="1">
    <location>
        <begin position="146"/>
        <end position="168"/>
    </location>
</feature>
<sequence>MNGIELLAFILTSIRDETPVTTDEPTQEWKKHQQRLMAVFPRDMHIIRPYVQCYRLKTLLEEPTGIRCPREECHTLYNHLLYRYNYKLEAPRAPVLDFWSPRPVALLALHPEQIWLVFARLPRQALQPDQKLLKWDDDEEEQDEWKLRSSESFGHQDQEWKSCSPETF</sequence>
<dbReference type="Proteomes" id="UP001176961">
    <property type="component" value="Unassembled WGS sequence"/>
</dbReference>
<keyword evidence="3" id="KW-1185">Reference proteome</keyword>
<name>A0AA36GTP5_CYLNA</name>
<evidence type="ECO:0000313" key="2">
    <source>
        <dbReference type="EMBL" id="CAJ0598127.1"/>
    </source>
</evidence>
<comment type="caution">
    <text evidence="2">The sequence shown here is derived from an EMBL/GenBank/DDBJ whole genome shotgun (WGS) entry which is preliminary data.</text>
</comment>
<evidence type="ECO:0000313" key="3">
    <source>
        <dbReference type="Proteomes" id="UP001176961"/>
    </source>
</evidence>
<protein>
    <submittedName>
        <fullName evidence="2">Uncharacterized protein</fullName>
    </submittedName>
</protein>
<dbReference type="EMBL" id="CATQJL010000223">
    <property type="protein sequence ID" value="CAJ0598127.1"/>
    <property type="molecule type" value="Genomic_DNA"/>
</dbReference>
<organism evidence="2 3">
    <name type="scientific">Cylicocyclus nassatus</name>
    <name type="common">Nematode worm</name>
    <dbReference type="NCBI Taxonomy" id="53992"/>
    <lineage>
        <taxon>Eukaryota</taxon>
        <taxon>Metazoa</taxon>
        <taxon>Ecdysozoa</taxon>
        <taxon>Nematoda</taxon>
        <taxon>Chromadorea</taxon>
        <taxon>Rhabditida</taxon>
        <taxon>Rhabditina</taxon>
        <taxon>Rhabditomorpha</taxon>
        <taxon>Strongyloidea</taxon>
        <taxon>Strongylidae</taxon>
        <taxon>Cylicocyclus</taxon>
    </lineage>
</organism>
<reference evidence="2" key="1">
    <citation type="submission" date="2023-07" db="EMBL/GenBank/DDBJ databases">
        <authorList>
            <consortium name="CYATHOMIX"/>
        </authorList>
    </citation>
    <scope>NUCLEOTIDE SEQUENCE</scope>
    <source>
        <strain evidence="2">N/A</strain>
    </source>
</reference>